<proteinExistence type="predicted"/>
<reference evidence="2" key="1">
    <citation type="journal article" date="2018" name="Nat. Microbiol.">
        <title>Leveraging single-cell genomics to expand the fungal tree of life.</title>
        <authorList>
            <person name="Ahrendt S.R."/>
            <person name="Quandt C.A."/>
            <person name="Ciobanu D."/>
            <person name="Clum A."/>
            <person name="Salamov A."/>
            <person name="Andreopoulos B."/>
            <person name="Cheng J.F."/>
            <person name="Woyke T."/>
            <person name="Pelin A."/>
            <person name="Henrissat B."/>
            <person name="Reynolds N.K."/>
            <person name="Benny G.L."/>
            <person name="Smith M.E."/>
            <person name="James T.Y."/>
            <person name="Grigoriev I.V."/>
        </authorList>
    </citation>
    <scope>NUCLEOTIDE SEQUENCE [LARGE SCALE GENOMIC DNA]</scope>
</reference>
<keyword evidence="2" id="KW-1185">Reference proteome</keyword>
<dbReference type="GO" id="GO:0005634">
    <property type="term" value="C:nucleus"/>
    <property type="evidence" value="ECO:0007669"/>
    <property type="project" value="TreeGrafter"/>
</dbReference>
<dbReference type="CDD" id="cd20557">
    <property type="entry name" value="CYCLIN_ScPCL1-like"/>
    <property type="match status" value="1"/>
</dbReference>
<dbReference type="InterPro" id="IPR013922">
    <property type="entry name" value="Cyclin_PHO80-like"/>
</dbReference>
<dbReference type="OrthoDB" id="286814at2759"/>
<dbReference type="AlphaFoldDB" id="A0A4P9VZQ9"/>
<accession>A0A4P9VZQ9</accession>
<dbReference type="PANTHER" id="PTHR15615:SF36">
    <property type="entry name" value="PHO85 CYCLIN-5"/>
    <property type="match status" value="1"/>
</dbReference>
<dbReference type="GO" id="GO:0019901">
    <property type="term" value="F:protein kinase binding"/>
    <property type="evidence" value="ECO:0007669"/>
    <property type="project" value="InterPro"/>
</dbReference>
<gene>
    <name evidence="1" type="ORF">BDK51DRAFT_3077</name>
</gene>
<evidence type="ECO:0000313" key="2">
    <source>
        <dbReference type="Proteomes" id="UP000269721"/>
    </source>
</evidence>
<dbReference type="Proteomes" id="UP000269721">
    <property type="component" value="Unassembled WGS sequence"/>
</dbReference>
<sequence>CGRRMMLAALVLSAKFLHDRPMANRGWAALAGVPLKDLNVYEHRMLRLLDYQL</sequence>
<feature type="non-terminal residue" evidence="1">
    <location>
        <position position="53"/>
    </location>
</feature>
<dbReference type="PANTHER" id="PTHR15615">
    <property type="match status" value="1"/>
</dbReference>
<dbReference type="Gene3D" id="1.10.472.10">
    <property type="entry name" value="Cyclin-like"/>
    <property type="match status" value="1"/>
</dbReference>
<feature type="non-terminal residue" evidence="1">
    <location>
        <position position="1"/>
    </location>
</feature>
<evidence type="ECO:0008006" key="3">
    <source>
        <dbReference type="Google" id="ProtNLM"/>
    </source>
</evidence>
<dbReference type="GO" id="GO:0000307">
    <property type="term" value="C:cyclin-dependent protein kinase holoenzyme complex"/>
    <property type="evidence" value="ECO:0007669"/>
    <property type="project" value="TreeGrafter"/>
</dbReference>
<evidence type="ECO:0000313" key="1">
    <source>
        <dbReference type="EMBL" id="RKO84515.1"/>
    </source>
</evidence>
<dbReference type="Pfam" id="PF08613">
    <property type="entry name" value="Cyclin"/>
    <property type="match status" value="1"/>
</dbReference>
<name>A0A4P9VZQ9_9FUNG</name>
<protein>
    <recommendedName>
        <fullName evidence="3">Cyclin N-terminal domain-containing protein</fullName>
    </recommendedName>
</protein>
<organism evidence="1 2">
    <name type="scientific">Blyttiomyces helicus</name>
    <dbReference type="NCBI Taxonomy" id="388810"/>
    <lineage>
        <taxon>Eukaryota</taxon>
        <taxon>Fungi</taxon>
        <taxon>Fungi incertae sedis</taxon>
        <taxon>Chytridiomycota</taxon>
        <taxon>Chytridiomycota incertae sedis</taxon>
        <taxon>Chytridiomycetes</taxon>
        <taxon>Chytridiomycetes incertae sedis</taxon>
        <taxon>Blyttiomyces</taxon>
    </lineage>
</organism>
<dbReference type="GO" id="GO:0016538">
    <property type="term" value="F:cyclin-dependent protein serine/threonine kinase regulator activity"/>
    <property type="evidence" value="ECO:0007669"/>
    <property type="project" value="TreeGrafter"/>
</dbReference>
<dbReference type="EMBL" id="ML000017">
    <property type="protein sequence ID" value="RKO84515.1"/>
    <property type="molecule type" value="Genomic_DNA"/>
</dbReference>